<accession>A0ABU1UL40</accession>
<keyword evidence="3" id="KW-0410">Iron transport</keyword>
<evidence type="ECO:0000256" key="7">
    <source>
        <dbReference type="ARBA" id="ARBA00022967"/>
    </source>
</evidence>
<dbReference type="SUPFAM" id="SSF52540">
    <property type="entry name" value="P-loop containing nucleoside triphosphate hydrolases"/>
    <property type="match status" value="1"/>
</dbReference>
<keyword evidence="5" id="KW-0547">Nucleotide-binding</keyword>
<dbReference type="Proteomes" id="UP001257739">
    <property type="component" value="Unassembled WGS sequence"/>
</dbReference>
<dbReference type="CDD" id="cd03259">
    <property type="entry name" value="ABC_Carb_Solutes_like"/>
    <property type="match status" value="1"/>
</dbReference>
<evidence type="ECO:0000256" key="6">
    <source>
        <dbReference type="ARBA" id="ARBA00022840"/>
    </source>
</evidence>
<protein>
    <submittedName>
        <fullName evidence="12">Iron(III) transport system ATP-binding protein</fullName>
    </submittedName>
</protein>
<organism evidence="12 13">
    <name type="scientific">Aeromicrobium panaciterrae</name>
    <dbReference type="NCBI Taxonomy" id="363861"/>
    <lineage>
        <taxon>Bacteria</taxon>
        <taxon>Bacillati</taxon>
        <taxon>Actinomycetota</taxon>
        <taxon>Actinomycetes</taxon>
        <taxon>Propionibacteriales</taxon>
        <taxon>Nocardioidaceae</taxon>
        <taxon>Aeromicrobium</taxon>
    </lineage>
</organism>
<keyword evidence="1" id="KW-0813">Transport</keyword>
<comment type="caution">
    <text evidence="12">The sequence shown here is derived from an EMBL/GenBank/DDBJ whole genome shotgun (WGS) entry which is preliminary data.</text>
</comment>
<dbReference type="RefSeq" id="WP_309966835.1">
    <property type="nucleotide sequence ID" value="NZ_JAVDWH010000001.1"/>
</dbReference>
<dbReference type="PROSITE" id="PS00211">
    <property type="entry name" value="ABC_TRANSPORTER_1"/>
    <property type="match status" value="1"/>
</dbReference>
<evidence type="ECO:0000313" key="13">
    <source>
        <dbReference type="Proteomes" id="UP001257739"/>
    </source>
</evidence>
<gene>
    <name evidence="12" type="ORF">J2X11_000704</name>
</gene>
<keyword evidence="13" id="KW-1185">Reference proteome</keyword>
<dbReference type="InterPro" id="IPR003439">
    <property type="entry name" value="ABC_transporter-like_ATP-bd"/>
</dbReference>
<keyword evidence="4" id="KW-0997">Cell inner membrane</keyword>
<dbReference type="GO" id="GO:0005524">
    <property type="term" value="F:ATP binding"/>
    <property type="evidence" value="ECO:0007669"/>
    <property type="project" value="UniProtKB-KW"/>
</dbReference>
<sequence>MSGLKIRGVSKSFGDQLVLDQVDLEIPNGSIVAALGPSGGGKTTLLRIIAGFLDADAGSISLGGTSLVTGGRGIPPQHRGIGYVPQEGALFPHLNVAANIAFGVRRRGFDVDEMLELVDLDPSLKRRFPHELSGGQQQRVALARALAPRPSMVLMDEPFSSLDAGLRVETGKAVIRALRAADATAILVTHDQDEALALADQVAVMRDGRVAQLASPEELYRAPVDAAVAGFVGSVVILPAAISGQVASTPLGDISIPAGTSSGTAQVLVRPEQLVLGTAGVRAIVEDVSFFGHDATVRLILVDSALTVEARVPGTDVPAVGDAVGISIRGTGSVLGAAPQ</sequence>
<evidence type="ECO:0000256" key="1">
    <source>
        <dbReference type="ARBA" id="ARBA00022448"/>
    </source>
</evidence>
<proteinExistence type="predicted"/>
<evidence type="ECO:0000259" key="11">
    <source>
        <dbReference type="PROSITE" id="PS50893"/>
    </source>
</evidence>
<evidence type="ECO:0000256" key="10">
    <source>
        <dbReference type="ARBA" id="ARBA00023136"/>
    </source>
</evidence>
<dbReference type="SUPFAM" id="SSF50331">
    <property type="entry name" value="MOP-like"/>
    <property type="match status" value="1"/>
</dbReference>
<dbReference type="Pfam" id="PF08402">
    <property type="entry name" value="TOBE_2"/>
    <property type="match status" value="1"/>
</dbReference>
<keyword evidence="8" id="KW-0408">Iron</keyword>
<keyword evidence="10" id="KW-0472">Membrane</keyword>
<dbReference type="InterPro" id="IPR015853">
    <property type="entry name" value="ABC_transpr_FbpC"/>
</dbReference>
<dbReference type="InterPro" id="IPR008995">
    <property type="entry name" value="Mo/tungstate-bd_C_term_dom"/>
</dbReference>
<evidence type="ECO:0000256" key="5">
    <source>
        <dbReference type="ARBA" id="ARBA00022741"/>
    </source>
</evidence>
<evidence type="ECO:0000313" key="12">
    <source>
        <dbReference type="EMBL" id="MDR7085865.1"/>
    </source>
</evidence>
<dbReference type="InterPro" id="IPR013611">
    <property type="entry name" value="Transp-assoc_OB_typ2"/>
</dbReference>
<keyword evidence="9" id="KW-0406">Ion transport</keyword>
<dbReference type="InterPro" id="IPR003593">
    <property type="entry name" value="AAA+_ATPase"/>
</dbReference>
<dbReference type="EMBL" id="JAVDWH010000001">
    <property type="protein sequence ID" value="MDR7085865.1"/>
    <property type="molecule type" value="Genomic_DNA"/>
</dbReference>
<dbReference type="Pfam" id="PF00005">
    <property type="entry name" value="ABC_tran"/>
    <property type="match status" value="1"/>
</dbReference>
<name>A0ABU1UL40_9ACTN</name>
<evidence type="ECO:0000256" key="3">
    <source>
        <dbReference type="ARBA" id="ARBA00022496"/>
    </source>
</evidence>
<keyword evidence="6 12" id="KW-0067">ATP-binding</keyword>
<keyword evidence="2" id="KW-1003">Cell membrane</keyword>
<feature type="domain" description="ABC transporter" evidence="11">
    <location>
        <begin position="4"/>
        <end position="232"/>
    </location>
</feature>
<evidence type="ECO:0000256" key="4">
    <source>
        <dbReference type="ARBA" id="ARBA00022519"/>
    </source>
</evidence>
<evidence type="ECO:0000256" key="2">
    <source>
        <dbReference type="ARBA" id="ARBA00022475"/>
    </source>
</evidence>
<dbReference type="PANTHER" id="PTHR42781:SF5">
    <property type="entry name" value="PUTRESCINE TRANSPORT ATP-BINDING PROTEIN POTG"/>
    <property type="match status" value="1"/>
</dbReference>
<dbReference type="PROSITE" id="PS50893">
    <property type="entry name" value="ABC_TRANSPORTER_2"/>
    <property type="match status" value="1"/>
</dbReference>
<reference evidence="12 13" key="1">
    <citation type="submission" date="2023-07" db="EMBL/GenBank/DDBJ databases">
        <title>Sorghum-associated microbial communities from plants grown in Nebraska, USA.</title>
        <authorList>
            <person name="Schachtman D."/>
        </authorList>
    </citation>
    <scope>NUCLEOTIDE SEQUENCE [LARGE SCALE GENOMIC DNA]</scope>
    <source>
        <strain evidence="12 13">BE248</strain>
    </source>
</reference>
<dbReference type="InterPro" id="IPR027417">
    <property type="entry name" value="P-loop_NTPase"/>
</dbReference>
<dbReference type="PANTHER" id="PTHR42781">
    <property type="entry name" value="SPERMIDINE/PUTRESCINE IMPORT ATP-BINDING PROTEIN POTA"/>
    <property type="match status" value="1"/>
</dbReference>
<dbReference type="InterPro" id="IPR050093">
    <property type="entry name" value="ABC_SmlMolc_Importer"/>
</dbReference>
<evidence type="ECO:0000256" key="8">
    <source>
        <dbReference type="ARBA" id="ARBA00023004"/>
    </source>
</evidence>
<keyword evidence="7" id="KW-1278">Translocase</keyword>
<dbReference type="SMART" id="SM00382">
    <property type="entry name" value="AAA"/>
    <property type="match status" value="1"/>
</dbReference>
<dbReference type="Gene3D" id="3.40.50.300">
    <property type="entry name" value="P-loop containing nucleotide triphosphate hydrolases"/>
    <property type="match status" value="1"/>
</dbReference>
<dbReference type="InterPro" id="IPR017871">
    <property type="entry name" value="ABC_transporter-like_CS"/>
</dbReference>
<evidence type="ECO:0000256" key="9">
    <source>
        <dbReference type="ARBA" id="ARBA00023065"/>
    </source>
</evidence>